<evidence type="ECO:0000313" key="1">
    <source>
        <dbReference type="EMBL" id="KAF4142416.1"/>
    </source>
</evidence>
<dbReference type="Proteomes" id="UP000704712">
    <property type="component" value="Unassembled WGS sequence"/>
</dbReference>
<proteinExistence type="predicted"/>
<dbReference type="AlphaFoldDB" id="A0A8S9UNM8"/>
<dbReference type="EMBL" id="JAACNO010001196">
    <property type="protein sequence ID" value="KAF4142416.1"/>
    <property type="molecule type" value="Genomic_DNA"/>
</dbReference>
<reference evidence="1" key="1">
    <citation type="submission" date="2020-03" db="EMBL/GenBank/DDBJ databases">
        <title>Hybrid Assembly of Korean Phytophthora infestans isolates.</title>
        <authorList>
            <person name="Prokchorchik M."/>
            <person name="Lee Y."/>
            <person name="Seo J."/>
            <person name="Cho J.-H."/>
            <person name="Park Y.-E."/>
            <person name="Jang D.-C."/>
            <person name="Im J.-S."/>
            <person name="Choi J.-G."/>
            <person name="Park H.-J."/>
            <person name="Lee G.-B."/>
            <person name="Lee Y.-G."/>
            <person name="Hong S.-Y."/>
            <person name="Cho K."/>
            <person name="Sohn K.H."/>
        </authorList>
    </citation>
    <scope>NUCLEOTIDE SEQUENCE</scope>
    <source>
        <strain evidence="1">KR_2_A2</strain>
    </source>
</reference>
<evidence type="ECO:0000313" key="2">
    <source>
        <dbReference type="Proteomes" id="UP000704712"/>
    </source>
</evidence>
<name>A0A8S9UNM8_PHYIN</name>
<gene>
    <name evidence="1" type="ORF">GN958_ATG08592</name>
</gene>
<organism evidence="1 2">
    <name type="scientific">Phytophthora infestans</name>
    <name type="common">Potato late blight agent</name>
    <name type="synonym">Botrytis infestans</name>
    <dbReference type="NCBI Taxonomy" id="4787"/>
    <lineage>
        <taxon>Eukaryota</taxon>
        <taxon>Sar</taxon>
        <taxon>Stramenopiles</taxon>
        <taxon>Oomycota</taxon>
        <taxon>Peronosporomycetes</taxon>
        <taxon>Peronosporales</taxon>
        <taxon>Peronosporaceae</taxon>
        <taxon>Phytophthora</taxon>
    </lineage>
</organism>
<accession>A0A8S9UNM8</accession>
<protein>
    <submittedName>
        <fullName evidence="1">Uncharacterized protein</fullName>
    </submittedName>
</protein>
<comment type="caution">
    <text evidence="1">The sequence shown here is derived from an EMBL/GenBank/DDBJ whole genome shotgun (WGS) entry which is preliminary data.</text>
</comment>
<sequence length="76" mass="8080">MLFGGRCVSRGMNRAELLAAELLAAERAVCRLSGELLQTGTVTGLREMFGSSPFYSGIPGGIFMRSGRCVALPTLQ</sequence>